<evidence type="ECO:0000256" key="4">
    <source>
        <dbReference type="ARBA" id="ARBA00023239"/>
    </source>
</evidence>
<name>A0AA42CB93_9BACT</name>
<comment type="caution">
    <text evidence="5">The sequence shown here is derived from an EMBL/GenBank/DDBJ whole genome shotgun (WGS) entry which is preliminary data.</text>
</comment>
<dbReference type="PANTHER" id="PTHR12599">
    <property type="entry name" value="PTERIN-4-ALPHA-CARBINOLAMINE DEHYDRATASE"/>
    <property type="match status" value="1"/>
</dbReference>
<dbReference type="Pfam" id="PF01329">
    <property type="entry name" value="Pterin_4a"/>
    <property type="match status" value="1"/>
</dbReference>
<dbReference type="EC" id="4.2.1.96" evidence="3"/>
<accession>A0AA42CB93</accession>
<dbReference type="InterPro" id="IPR001533">
    <property type="entry name" value="Pterin_deHydtase"/>
</dbReference>
<dbReference type="InterPro" id="IPR036428">
    <property type="entry name" value="PCD_sf"/>
</dbReference>
<dbReference type="AlphaFoldDB" id="A0AA42CB93"/>
<evidence type="ECO:0000256" key="1">
    <source>
        <dbReference type="ARBA" id="ARBA00001554"/>
    </source>
</evidence>
<protein>
    <recommendedName>
        <fullName evidence="3">4a-hydroxytetrahydrobiopterin dehydratase</fullName>
        <ecNumber evidence="3">4.2.1.96</ecNumber>
    </recommendedName>
</protein>
<dbReference type="CDD" id="cd00488">
    <property type="entry name" value="PCD_DCoH"/>
    <property type="match status" value="1"/>
</dbReference>
<reference evidence="5" key="1">
    <citation type="submission" date="2022-10" db="EMBL/GenBank/DDBJ databases">
        <title>Gaoshiqiia sediminis gen. nov., sp. nov., isolated from coastal sediment.</title>
        <authorList>
            <person name="Yu W.X."/>
            <person name="Mu D.S."/>
            <person name="Du J.Z."/>
            <person name="Liang Y.Q."/>
        </authorList>
    </citation>
    <scope>NUCLEOTIDE SEQUENCE</scope>
    <source>
        <strain evidence="5">A06</strain>
    </source>
</reference>
<comment type="similarity">
    <text evidence="2">Belongs to the pterin-4-alpha-carbinolamine dehydratase family.</text>
</comment>
<keyword evidence="6" id="KW-1185">Reference proteome</keyword>
<dbReference type="RefSeq" id="WP_282593523.1">
    <property type="nucleotide sequence ID" value="NZ_JAPAAF010000065.1"/>
</dbReference>
<gene>
    <name evidence="5" type="ORF">N2K84_19545</name>
</gene>
<dbReference type="PANTHER" id="PTHR12599:SF0">
    <property type="entry name" value="PTERIN-4-ALPHA-CARBINOLAMINE DEHYDRATASE"/>
    <property type="match status" value="1"/>
</dbReference>
<dbReference type="GO" id="GO:0006729">
    <property type="term" value="P:tetrahydrobiopterin biosynthetic process"/>
    <property type="evidence" value="ECO:0007669"/>
    <property type="project" value="InterPro"/>
</dbReference>
<evidence type="ECO:0000256" key="3">
    <source>
        <dbReference type="ARBA" id="ARBA00013252"/>
    </source>
</evidence>
<dbReference type="EMBL" id="JAPAAF010000065">
    <property type="protein sequence ID" value="MCW0484937.1"/>
    <property type="molecule type" value="Genomic_DNA"/>
</dbReference>
<comment type="catalytic activity">
    <reaction evidence="1">
        <text>(4aS,6R)-4a-hydroxy-L-erythro-5,6,7,8-tetrahydrobiopterin = (6R)-L-erythro-6,7-dihydrobiopterin + H2O</text>
        <dbReference type="Rhea" id="RHEA:11920"/>
        <dbReference type="ChEBI" id="CHEBI:15377"/>
        <dbReference type="ChEBI" id="CHEBI:15642"/>
        <dbReference type="ChEBI" id="CHEBI:43120"/>
        <dbReference type="EC" id="4.2.1.96"/>
    </reaction>
</comment>
<evidence type="ECO:0000313" key="5">
    <source>
        <dbReference type="EMBL" id="MCW0484937.1"/>
    </source>
</evidence>
<dbReference type="NCBIfam" id="NF002017">
    <property type="entry name" value="PRK00823.1-2"/>
    <property type="match status" value="1"/>
</dbReference>
<dbReference type="SUPFAM" id="SSF55248">
    <property type="entry name" value="PCD-like"/>
    <property type="match status" value="1"/>
</dbReference>
<dbReference type="Proteomes" id="UP001163821">
    <property type="component" value="Unassembled WGS sequence"/>
</dbReference>
<dbReference type="GO" id="GO:0008124">
    <property type="term" value="F:4-alpha-hydroxytetrahydrobiopterin dehydratase activity"/>
    <property type="evidence" value="ECO:0007669"/>
    <property type="project" value="UniProtKB-EC"/>
</dbReference>
<evidence type="ECO:0000256" key="2">
    <source>
        <dbReference type="ARBA" id="ARBA00006472"/>
    </source>
</evidence>
<dbReference type="Gene3D" id="3.30.1360.20">
    <property type="entry name" value="Transcriptional coactivator/pterin dehydratase"/>
    <property type="match status" value="1"/>
</dbReference>
<evidence type="ECO:0000313" key="6">
    <source>
        <dbReference type="Proteomes" id="UP001163821"/>
    </source>
</evidence>
<sequence>MMNWKTENNQLEKVFNFQDFSQAMQFVNKVGALAEKINHHPDILIFAYKKVKISLTTHSAGNVTSLDHELAEKIDRLTQ</sequence>
<keyword evidence="4 5" id="KW-0456">Lyase</keyword>
<proteinExistence type="inferred from homology"/>
<organism evidence="5 6">
    <name type="scientific">Gaoshiqia sediminis</name>
    <dbReference type="NCBI Taxonomy" id="2986998"/>
    <lineage>
        <taxon>Bacteria</taxon>
        <taxon>Pseudomonadati</taxon>
        <taxon>Bacteroidota</taxon>
        <taxon>Bacteroidia</taxon>
        <taxon>Marinilabiliales</taxon>
        <taxon>Prolixibacteraceae</taxon>
        <taxon>Gaoshiqia</taxon>
    </lineage>
</organism>